<dbReference type="InterPro" id="IPR000847">
    <property type="entry name" value="LysR_HTH_N"/>
</dbReference>
<name>A0ABZ3EFL9_9STAP</name>
<proteinExistence type="inferred from homology"/>
<dbReference type="PRINTS" id="PR00039">
    <property type="entry name" value="HTHLYSR"/>
</dbReference>
<dbReference type="Gene3D" id="1.10.10.10">
    <property type="entry name" value="Winged helix-like DNA-binding domain superfamily/Winged helix DNA-binding domain"/>
    <property type="match status" value="1"/>
</dbReference>
<dbReference type="InterPro" id="IPR036390">
    <property type="entry name" value="WH_DNA-bd_sf"/>
</dbReference>
<dbReference type="Pfam" id="PF03466">
    <property type="entry name" value="LysR_substrate"/>
    <property type="match status" value="1"/>
</dbReference>
<evidence type="ECO:0000256" key="1">
    <source>
        <dbReference type="ARBA" id="ARBA00009437"/>
    </source>
</evidence>
<evidence type="ECO:0000256" key="4">
    <source>
        <dbReference type="ARBA" id="ARBA00023163"/>
    </source>
</evidence>
<accession>A0ABZ3EFL9</accession>
<dbReference type="InterPro" id="IPR036388">
    <property type="entry name" value="WH-like_DNA-bd_sf"/>
</dbReference>
<dbReference type="Proteomes" id="UP001436297">
    <property type="component" value="Chromosome"/>
</dbReference>
<keyword evidence="2" id="KW-0805">Transcription regulation</keyword>
<dbReference type="RefSeq" id="WP_342610540.1">
    <property type="nucleotide sequence ID" value="NZ_CP128355.1"/>
</dbReference>
<dbReference type="CDD" id="cd08438">
    <property type="entry name" value="PBP2_CidR"/>
    <property type="match status" value="1"/>
</dbReference>
<dbReference type="Gene3D" id="3.40.190.290">
    <property type="match status" value="1"/>
</dbReference>
<comment type="similarity">
    <text evidence="1">Belongs to the LysR transcriptional regulatory family.</text>
</comment>
<dbReference type="InterPro" id="IPR005119">
    <property type="entry name" value="LysR_subst-bd"/>
</dbReference>
<dbReference type="PROSITE" id="PS50931">
    <property type="entry name" value="HTH_LYSR"/>
    <property type="match status" value="1"/>
</dbReference>
<evidence type="ECO:0000313" key="7">
    <source>
        <dbReference type="Proteomes" id="UP001436297"/>
    </source>
</evidence>
<keyword evidence="4" id="KW-0804">Transcription</keyword>
<dbReference type="PANTHER" id="PTHR30419:SF8">
    <property type="entry name" value="NITROGEN ASSIMILATION TRANSCRIPTIONAL ACTIVATOR-RELATED"/>
    <property type="match status" value="1"/>
</dbReference>
<organism evidence="6 7">
    <name type="scientific">Staphylococcus hsinchuensis</name>
    <dbReference type="NCBI Taxonomy" id="3051183"/>
    <lineage>
        <taxon>Bacteria</taxon>
        <taxon>Bacillati</taxon>
        <taxon>Bacillota</taxon>
        <taxon>Bacilli</taxon>
        <taxon>Bacillales</taxon>
        <taxon>Staphylococcaceae</taxon>
        <taxon>Staphylococcus</taxon>
    </lineage>
</organism>
<evidence type="ECO:0000256" key="3">
    <source>
        <dbReference type="ARBA" id="ARBA00023125"/>
    </source>
</evidence>
<keyword evidence="3" id="KW-0238">DNA-binding</keyword>
<reference evidence="6 7" key="1">
    <citation type="journal article" date="2024" name="Pathogens">
        <title>Staphylococcus hsinchuensis sp. nov., Isolated from Soymilk.</title>
        <authorList>
            <person name="Wang Y.T."/>
            <person name="Lin Y.C."/>
            <person name="Hsieh Y.H."/>
            <person name="Lin Y.T."/>
            <person name="Hamada M."/>
            <person name="Chen C.C."/>
            <person name="Liou J.S."/>
            <person name="Lee A.Y."/>
            <person name="Zhang W.L."/>
            <person name="Chen Y.T."/>
            <person name="Huang C.H."/>
        </authorList>
    </citation>
    <scope>NUCLEOTIDE SEQUENCE [LARGE SCALE GENOMIC DNA]</scope>
    <source>
        <strain evidence="6 7">H164</strain>
    </source>
</reference>
<keyword evidence="7" id="KW-1185">Reference proteome</keyword>
<dbReference type="InterPro" id="IPR050950">
    <property type="entry name" value="HTH-type_LysR_regulators"/>
</dbReference>
<dbReference type="SUPFAM" id="SSF53850">
    <property type="entry name" value="Periplasmic binding protein-like II"/>
    <property type="match status" value="1"/>
</dbReference>
<feature type="domain" description="HTH lysR-type" evidence="5">
    <location>
        <begin position="1"/>
        <end position="58"/>
    </location>
</feature>
<dbReference type="Pfam" id="PF00126">
    <property type="entry name" value="HTH_1"/>
    <property type="match status" value="1"/>
</dbReference>
<sequence length="298" mass="34098">MEFKQMKYFVEVVKRGGMTQASEQLFIAQSTISKNIKLLEDEFSIQLFDRSKKHIVLTDVGKVFYEKCVETLAVIEDMTSEMGDVMNLDSGHIRLGISAILNVRFFTGRLKQFHNKYPNVTYEVIESGGKAIKQFLNNDEIDVGITTLPVNDDIYDSIPLYTEQLLLVVNKDSKYADVNAVHLKDLKDEYFLMFHDDYYLKDQFFESCRNVGFEPKTIAKMSQITFIENMIMDGIGITVLPESIVKILNDELVGIPLEGADDSWNLGVIWKKGNYMNFATRELIEFLKGSTTDCPKNI</sequence>
<gene>
    <name evidence="6" type="ORF">QQM35_04415</name>
</gene>
<dbReference type="SUPFAM" id="SSF46785">
    <property type="entry name" value="Winged helix' DNA-binding domain"/>
    <property type="match status" value="1"/>
</dbReference>
<evidence type="ECO:0000313" key="6">
    <source>
        <dbReference type="EMBL" id="XAF71345.1"/>
    </source>
</evidence>
<dbReference type="PANTHER" id="PTHR30419">
    <property type="entry name" value="HTH-TYPE TRANSCRIPTIONAL REGULATOR YBHD"/>
    <property type="match status" value="1"/>
</dbReference>
<protein>
    <submittedName>
        <fullName evidence="6">LysR substrate-binding domain-containing protein</fullName>
    </submittedName>
</protein>
<evidence type="ECO:0000259" key="5">
    <source>
        <dbReference type="PROSITE" id="PS50931"/>
    </source>
</evidence>
<evidence type="ECO:0000256" key="2">
    <source>
        <dbReference type="ARBA" id="ARBA00023015"/>
    </source>
</evidence>
<dbReference type="EMBL" id="CP128355">
    <property type="protein sequence ID" value="XAF71345.1"/>
    <property type="molecule type" value="Genomic_DNA"/>
</dbReference>